<gene>
    <name evidence="1" type="ORF">PACLA_8A077518</name>
</gene>
<protein>
    <submittedName>
        <fullName evidence="1">Uncharacterized protein</fullName>
    </submittedName>
</protein>
<dbReference type="Proteomes" id="UP001152795">
    <property type="component" value="Unassembled WGS sequence"/>
</dbReference>
<sequence length="235" mass="27319">ILDMVSNVTFYPEAHPPPALVTQASLNRYSIHNTGTLNICIPDEMSDYPILQRNSFCQDSMSDQKLFDSTPVFVKVFASKERLIATIQHQHVRCKDVESQLVNMHREIRSNSIEINKTLEDDILSILDKSDLKTLPHMNLFWQQQKKLLVSPKFGRRYHPHLIRFCLSLHSKSPSAYRELVSSGVLVLLSERILRDYRNFFKPKPGFNEANVTQLREQTNQLFDVQRYVVLSFVK</sequence>
<accession>A0A7D9ENY6</accession>
<evidence type="ECO:0000313" key="1">
    <source>
        <dbReference type="EMBL" id="CAB4011887.1"/>
    </source>
</evidence>
<dbReference type="AlphaFoldDB" id="A0A7D9ENY6"/>
<dbReference type="OrthoDB" id="2441813at2759"/>
<name>A0A7D9ENY6_PARCT</name>
<comment type="caution">
    <text evidence="1">The sequence shown here is derived from an EMBL/GenBank/DDBJ whole genome shotgun (WGS) entry which is preliminary data.</text>
</comment>
<reference evidence="1" key="1">
    <citation type="submission" date="2020-04" db="EMBL/GenBank/DDBJ databases">
        <authorList>
            <person name="Alioto T."/>
            <person name="Alioto T."/>
            <person name="Gomez Garrido J."/>
        </authorList>
    </citation>
    <scope>NUCLEOTIDE SEQUENCE</scope>
    <source>
        <strain evidence="1">A484AB</strain>
    </source>
</reference>
<proteinExistence type="predicted"/>
<evidence type="ECO:0000313" key="2">
    <source>
        <dbReference type="Proteomes" id="UP001152795"/>
    </source>
</evidence>
<feature type="non-terminal residue" evidence="1">
    <location>
        <position position="235"/>
    </location>
</feature>
<organism evidence="1 2">
    <name type="scientific">Paramuricea clavata</name>
    <name type="common">Red gorgonian</name>
    <name type="synonym">Violescent sea-whip</name>
    <dbReference type="NCBI Taxonomy" id="317549"/>
    <lineage>
        <taxon>Eukaryota</taxon>
        <taxon>Metazoa</taxon>
        <taxon>Cnidaria</taxon>
        <taxon>Anthozoa</taxon>
        <taxon>Octocorallia</taxon>
        <taxon>Malacalcyonacea</taxon>
        <taxon>Plexauridae</taxon>
        <taxon>Paramuricea</taxon>
    </lineage>
</organism>
<dbReference type="EMBL" id="CACRXK020007303">
    <property type="protein sequence ID" value="CAB4011887.1"/>
    <property type="molecule type" value="Genomic_DNA"/>
</dbReference>
<keyword evidence="2" id="KW-1185">Reference proteome</keyword>